<dbReference type="EMBL" id="CP063687">
    <property type="protein sequence ID" value="QOY28548.1"/>
    <property type="molecule type" value="Genomic_DNA"/>
</dbReference>
<dbReference type="GO" id="GO:0009073">
    <property type="term" value="P:aromatic amino acid family biosynthetic process"/>
    <property type="evidence" value="ECO:0007669"/>
    <property type="project" value="UniProtKB-UniRule"/>
</dbReference>
<sequence>MMIRGIRGATTVEQDTEQEILEKTQQLLEKIIEQNGCKPEDVVQILLSATPDIHSVFPAKAVRRLSGWQYVPVTCMQEMDVTGALQKCIRVLMTVQTDTPQDEIKHVYLEKAVVLRPDLSLTKNTDM</sequence>
<dbReference type="CDD" id="cd02185">
    <property type="entry name" value="AroH"/>
    <property type="match status" value="1"/>
</dbReference>
<proteinExistence type="predicted"/>
<evidence type="ECO:0000256" key="2">
    <source>
        <dbReference type="PROSITE-ProRule" id="PRU00514"/>
    </source>
</evidence>
<evidence type="ECO:0000313" key="5">
    <source>
        <dbReference type="Proteomes" id="UP000250069"/>
    </source>
</evidence>
<dbReference type="Proteomes" id="UP000250069">
    <property type="component" value="Chromosome"/>
</dbReference>
<feature type="binding site" evidence="1">
    <location>
        <position position="108"/>
    </location>
    <ligand>
        <name>prephenate</name>
        <dbReference type="ChEBI" id="CHEBI:29934"/>
    </ligand>
</feature>
<feature type="binding site" evidence="1">
    <location>
        <position position="7"/>
    </location>
    <ligand>
        <name>prephenate</name>
        <dbReference type="ChEBI" id="CHEBI:29934"/>
    </ligand>
</feature>
<dbReference type="Pfam" id="PF07736">
    <property type="entry name" value="CM_1"/>
    <property type="match status" value="1"/>
</dbReference>
<dbReference type="GO" id="GO:0008652">
    <property type="term" value="P:amino acid biosynthetic process"/>
    <property type="evidence" value="ECO:0007669"/>
    <property type="project" value="UniProtKB-UniRule"/>
</dbReference>
<dbReference type="AlphaFoldDB" id="A0A1D9PKV8"/>
<keyword evidence="2 4" id="KW-0413">Isomerase</keyword>
<name>A0A1D9PKV8_BACVE</name>
<dbReference type="UniPathway" id="UPA00120">
    <property type="reaction ID" value="UER00203"/>
</dbReference>
<dbReference type="RefSeq" id="WP_003153463.1">
    <property type="nucleotide sequence ID" value="NZ_AP018402.1"/>
</dbReference>
<dbReference type="PANTHER" id="PTHR21164:SF0">
    <property type="entry name" value="CHORISMATE MUTASE AROH"/>
    <property type="match status" value="1"/>
</dbReference>
<keyword evidence="1 2" id="KW-0028">Amino-acid biosynthesis</keyword>
<accession>A0A1D9PKV8</accession>
<dbReference type="GO" id="GO:0046417">
    <property type="term" value="P:chorismate metabolic process"/>
    <property type="evidence" value="ECO:0007669"/>
    <property type="project" value="TreeGrafter"/>
</dbReference>
<dbReference type="PANTHER" id="PTHR21164">
    <property type="entry name" value="CHORISMATE MUTASE"/>
    <property type="match status" value="1"/>
</dbReference>
<dbReference type="Gene3D" id="3.30.1330.40">
    <property type="entry name" value="RutC-like"/>
    <property type="match status" value="1"/>
</dbReference>
<evidence type="ECO:0000313" key="3">
    <source>
        <dbReference type="EMBL" id="AWX72770.1"/>
    </source>
</evidence>
<gene>
    <name evidence="4" type="primary">aroH</name>
    <name evidence="4" type="ORF">BACVE_003589</name>
    <name evidence="3" type="ORF">BVDSYZ_12350</name>
</gene>
<evidence type="ECO:0000313" key="4">
    <source>
        <dbReference type="EMBL" id="QOY28548.1"/>
    </source>
</evidence>
<keyword evidence="1 2" id="KW-0057">Aromatic amino acid biosynthesis</keyword>
<dbReference type="EMBL" id="CP030150">
    <property type="protein sequence ID" value="AWX72770.1"/>
    <property type="molecule type" value="Genomic_DNA"/>
</dbReference>
<dbReference type="GeneID" id="93081220"/>
<reference evidence="3 5" key="1">
    <citation type="submission" date="2018-06" db="EMBL/GenBank/DDBJ databases">
        <title>Complete Genome Sequence of Bacillus velezensis DSYZ, a Plant Growth-Promoting Rhizobacterium with Antifungal Activity.</title>
        <authorList>
            <person name="Du B."/>
            <person name="Ding Y."/>
            <person name="Liu K."/>
            <person name="Yao L."/>
            <person name="Wang C."/>
            <person name="Li H."/>
            <person name="Liu H."/>
        </authorList>
    </citation>
    <scope>NUCLEOTIDE SEQUENCE [LARGE SCALE GENOMIC DNA]</scope>
    <source>
        <strain evidence="3 5">DSYZ</strain>
    </source>
</reference>
<protein>
    <recommendedName>
        <fullName evidence="2">chorismate mutase</fullName>
        <ecNumber evidence="2">5.4.99.5</ecNumber>
    </recommendedName>
</protein>
<organism evidence="4 6">
    <name type="scientific">Bacillus velezensis</name>
    <dbReference type="NCBI Taxonomy" id="492670"/>
    <lineage>
        <taxon>Bacteria</taxon>
        <taxon>Bacillati</taxon>
        <taxon>Bacillota</taxon>
        <taxon>Bacilli</taxon>
        <taxon>Bacillales</taxon>
        <taxon>Bacillaceae</taxon>
        <taxon>Bacillus</taxon>
        <taxon>Bacillus amyloliquefaciens group</taxon>
    </lineage>
</organism>
<dbReference type="Proteomes" id="UP000587477">
    <property type="component" value="Chromosome"/>
</dbReference>
<dbReference type="InterPro" id="IPR008243">
    <property type="entry name" value="Chorismate_mutase_AroH"/>
</dbReference>
<feature type="binding site" evidence="1">
    <location>
        <position position="90"/>
    </location>
    <ligand>
        <name>prephenate</name>
        <dbReference type="ChEBI" id="CHEBI:29934"/>
    </ligand>
</feature>
<dbReference type="PIRSF" id="PIRSF005965">
    <property type="entry name" value="Chor_mut_AroH"/>
    <property type="match status" value="1"/>
</dbReference>
<dbReference type="InterPro" id="IPR035959">
    <property type="entry name" value="RutC-like_sf"/>
</dbReference>
<dbReference type="SUPFAM" id="SSF55298">
    <property type="entry name" value="YjgF-like"/>
    <property type="match status" value="1"/>
</dbReference>
<comment type="catalytic activity">
    <reaction evidence="2">
        <text>chorismate = prephenate</text>
        <dbReference type="Rhea" id="RHEA:13897"/>
        <dbReference type="ChEBI" id="CHEBI:29748"/>
        <dbReference type="ChEBI" id="CHEBI:29934"/>
        <dbReference type="EC" id="5.4.99.5"/>
    </reaction>
</comment>
<evidence type="ECO:0000313" key="6">
    <source>
        <dbReference type="Proteomes" id="UP000587477"/>
    </source>
</evidence>
<dbReference type="GO" id="GO:0004106">
    <property type="term" value="F:chorismate mutase activity"/>
    <property type="evidence" value="ECO:0007669"/>
    <property type="project" value="UniProtKB-EC"/>
</dbReference>
<dbReference type="PROSITE" id="PS51167">
    <property type="entry name" value="CHORISMATE_MUT_1"/>
    <property type="match status" value="1"/>
</dbReference>
<reference evidence="6" key="3">
    <citation type="submission" date="2020-10" db="EMBL/GenBank/DDBJ databases">
        <title>Complete genome sequence of Bacillus velezensis NST6.</title>
        <authorList>
            <person name="Choi J."/>
        </authorList>
    </citation>
    <scope>NUCLEOTIDE SEQUENCE [LARGE SCALE GENOMIC DNA]</scope>
    <source>
        <strain evidence="6">NST6</strain>
    </source>
</reference>
<dbReference type="EC" id="5.4.99.5" evidence="2"/>
<reference evidence="4" key="2">
    <citation type="journal article" date="2020" name="Genomics">
        <title>Complete genome sequence of Bacillus velezensis NST6 and comparison with the species belonging to operational group B. amyloliquefaciens.</title>
        <authorList>
            <person name="Choi J."/>
            <person name="Nam J."/>
            <person name="Seo M.H."/>
        </authorList>
    </citation>
    <scope>NUCLEOTIDE SEQUENCE</scope>
    <source>
        <strain evidence="4">NST6</strain>
    </source>
</reference>
<evidence type="ECO:0000256" key="1">
    <source>
        <dbReference type="PIRSR" id="PIRSR005965-1"/>
    </source>
</evidence>